<organism evidence="2 3">
    <name type="scientific">Candidatus Dechloromonas phosphorivorans</name>
    <dbReference type="NCBI Taxonomy" id="2899244"/>
    <lineage>
        <taxon>Bacteria</taxon>
        <taxon>Pseudomonadati</taxon>
        <taxon>Pseudomonadota</taxon>
        <taxon>Betaproteobacteria</taxon>
        <taxon>Rhodocyclales</taxon>
        <taxon>Azonexaceae</taxon>
        <taxon>Dechloromonas</taxon>
    </lineage>
</organism>
<keyword evidence="1" id="KW-1133">Transmembrane helix</keyword>
<proteinExistence type="predicted"/>
<evidence type="ECO:0000256" key="1">
    <source>
        <dbReference type="SAM" id="Phobius"/>
    </source>
</evidence>
<comment type="caution">
    <text evidence="2">The sequence shown here is derived from an EMBL/GenBank/DDBJ whole genome shotgun (WGS) entry which is preliminary data.</text>
</comment>
<protein>
    <submittedName>
        <fullName evidence="2">Uncharacterized protein</fullName>
    </submittedName>
</protein>
<evidence type="ECO:0000313" key="2">
    <source>
        <dbReference type="EMBL" id="MBK8890110.1"/>
    </source>
</evidence>
<evidence type="ECO:0000313" key="3">
    <source>
        <dbReference type="Proteomes" id="UP000808146"/>
    </source>
</evidence>
<reference evidence="2" key="1">
    <citation type="submission" date="2020-10" db="EMBL/GenBank/DDBJ databases">
        <title>Connecting structure to function with the recovery of over 1000 high-quality activated sludge metagenome-assembled genomes encoding full-length rRNA genes using long-read sequencing.</title>
        <authorList>
            <person name="Singleton C.M."/>
            <person name="Petriglieri F."/>
            <person name="Kristensen J.M."/>
            <person name="Kirkegaard R.H."/>
            <person name="Michaelsen T.Y."/>
            <person name="Andersen M.H."/>
            <person name="Karst S.M."/>
            <person name="Dueholm M.S."/>
            <person name="Nielsen P.H."/>
            <person name="Albertsen M."/>
        </authorList>
    </citation>
    <scope>NUCLEOTIDE SEQUENCE</scope>
    <source>
        <strain evidence="2">OdNE_18-Q3-R46-58_BAT3C.305</strain>
    </source>
</reference>
<keyword evidence="1" id="KW-0812">Transmembrane</keyword>
<dbReference type="EMBL" id="JADKBR010000005">
    <property type="protein sequence ID" value="MBK8890110.1"/>
    <property type="molecule type" value="Genomic_DNA"/>
</dbReference>
<name>A0A9D7LLN5_9RHOO</name>
<keyword evidence="1" id="KW-0472">Membrane</keyword>
<gene>
    <name evidence="2" type="ORF">IPN75_06770</name>
</gene>
<accession>A0A9D7LLN5</accession>
<dbReference type="AlphaFoldDB" id="A0A9D7LLN5"/>
<sequence>MLKQRDNVRDFPGRRWLNLSLRTAHLSGIVLLGAGLLGAGNVTAGAWLTLISGLAMFAGDAWANPAHLREVAGFGVLAKLGLVALMVAHPASALPVFWAILVISTLLSHAPGAIRHRRLF</sequence>
<feature type="transmembrane region" description="Helical" evidence="1">
    <location>
        <begin position="95"/>
        <end position="114"/>
    </location>
</feature>
<dbReference type="Proteomes" id="UP000808146">
    <property type="component" value="Unassembled WGS sequence"/>
</dbReference>